<organism evidence="2 3">
    <name type="scientific">Trichomonas vaginalis (strain ATCC PRA-98 / G3)</name>
    <dbReference type="NCBI Taxonomy" id="412133"/>
    <lineage>
        <taxon>Eukaryota</taxon>
        <taxon>Metamonada</taxon>
        <taxon>Parabasalia</taxon>
        <taxon>Trichomonadida</taxon>
        <taxon>Trichomonadidae</taxon>
        <taxon>Trichomonas</taxon>
    </lineage>
</organism>
<accession>A2EE68</accession>
<dbReference type="InParanoid" id="A2EE68"/>
<reference evidence="2" key="1">
    <citation type="submission" date="2006-10" db="EMBL/GenBank/DDBJ databases">
        <authorList>
            <person name="Amadeo P."/>
            <person name="Zhao Q."/>
            <person name="Wortman J."/>
            <person name="Fraser-Liggett C."/>
            <person name="Carlton J."/>
        </authorList>
    </citation>
    <scope>NUCLEOTIDE SEQUENCE</scope>
    <source>
        <strain evidence="2">G3</strain>
    </source>
</reference>
<sequence length="222" mass="25611">MKSKSSSPNRKSRPKSILSPSKQANKPNDQYNGNESTELDPNELEVSEKTQPIQFNNDTTKKYKKPRKLATSYQGKQSNKIDQPNLQENFAQTNPSSFLESLTDSTEILSDIEDPFSPLKLVQCTQTESSLTHAPLSIETNLFGERIDPTYNRKFTINKVSNYFVQPRASKENETQFEEPFKGYYIRSVEIPPFDSKEQIDYYDYNKMNTAIRNERKLVEIS</sequence>
<dbReference type="AlphaFoldDB" id="A2EE68"/>
<feature type="region of interest" description="Disordered" evidence="1">
    <location>
        <begin position="1"/>
        <end position="83"/>
    </location>
</feature>
<gene>
    <name evidence="2" type="ORF">TVAG_180390</name>
</gene>
<evidence type="ECO:0000313" key="2">
    <source>
        <dbReference type="EMBL" id="EAY09065.1"/>
    </source>
</evidence>
<dbReference type="VEuPathDB" id="TrichDB:TVAGG3_0614210"/>
<dbReference type="RefSeq" id="XP_001321288.1">
    <property type="nucleotide sequence ID" value="XM_001321253.1"/>
</dbReference>
<dbReference type="VEuPathDB" id="TrichDB:TVAG_180390"/>
<proteinExistence type="predicted"/>
<name>A2EE68_TRIV3</name>
<feature type="compositionally biased region" description="Polar residues" evidence="1">
    <location>
        <begin position="49"/>
        <end position="58"/>
    </location>
</feature>
<protein>
    <submittedName>
        <fullName evidence="2">Uncharacterized protein</fullName>
    </submittedName>
</protein>
<evidence type="ECO:0000256" key="1">
    <source>
        <dbReference type="SAM" id="MobiDB-lite"/>
    </source>
</evidence>
<evidence type="ECO:0000313" key="3">
    <source>
        <dbReference type="Proteomes" id="UP000001542"/>
    </source>
</evidence>
<dbReference type="KEGG" id="tva:4766979"/>
<dbReference type="Proteomes" id="UP000001542">
    <property type="component" value="Unassembled WGS sequence"/>
</dbReference>
<reference evidence="2" key="2">
    <citation type="journal article" date="2007" name="Science">
        <title>Draft genome sequence of the sexually transmitted pathogen Trichomonas vaginalis.</title>
        <authorList>
            <person name="Carlton J.M."/>
            <person name="Hirt R.P."/>
            <person name="Silva J.C."/>
            <person name="Delcher A.L."/>
            <person name="Schatz M."/>
            <person name="Zhao Q."/>
            <person name="Wortman J.R."/>
            <person name="Bidwell S.L."/>
            <person name="Alsmark U.C.M."/>
            <person name="Besteiro S."/>
            <person name="Sicheritz-Ponten T."/>
            <person name="Noel C.J."/>
            <person name="Dacks J.B."/>
            <person name="Foster P.G."/>
            <person name="Simillion C."/>
            <person name="Van de Peer Y."/>
            <person name="Miranda-Saavedra D."/>
            <person name="Barton G.J."/>
            <person name="Westrop G.D."/>
            <person name="Mueller S."/>
            <person name="Dessi D."/>
            <person name="Fiori P.L."/>
            <person name="Ren Q."/>
            <person name="Paulsen I."/>
            <person name="Zhang H."/>
            <person name="Bastida-Corcuera F.D."/>
            <person name="Simoes-Barbosa A."/>
            <person name="Brown M.T."/>
            <person name="Hayes R.D."/>
            <person name="Mukherjee M."/>
            <person name="Okumura C.Y."/>
            <person name="Schneider R."/>
            <person name="Smith A.J."/>
            <person name="Vanacova S."/>
            <person name="Villalvazo M."/>
            <person name="Haas B.J."/>
            <person name="Pertea M."/>
            <person name="Feldblyum T.V."/>
            <person name="Utterback T.R."/>
            <person name="Shu C.L."/>
            <person name="Osoegawa K."/>
            <person name="de Jong P.J."/>
            <person name="Hrdy I."/>
            <person name="Horvathova L."/>
            <person name="Zubacova Z."/>
            <person name="Dolezal P."/>
            <person name="Malik S.B."/>
            <person name="Logsdon J.M. Jr."/>
            <person name="Henze K."/>
            <person name="Gupta A."/>
            <person name="Wang C.C."/>
            <person name="Dunne R.L."/>
            <person name="Upcroft J.A."/>
            <person name="Upcroft P."/>
            <person name="White O."/>
            <person name="Salzberg S.L."/>
            <person name="Tang P."/>
            <person name="Chiu C.-H."/>
            <person name="Lee Y.-S."/>
            <person name="Embley T.M."/>
            <person name="Coombs G.H."/>
            <person name="Mottram J.C."/>
            <person name="Tachezy J."/>
            <person name="Fraser-Liggett C.M."/>
            <person name="Johnson P.J."/>
        </authorList>
    </citation>
    <scope>NUCLEOTIDE SEQUENCE [LARGE SCALE GENOMIC DNA]</scope>
    <source>
        <strain evidence="2">G3</strain>
    </source>
</reference>
<feature type="compositionally biased region" description="Polar residues" evidence="1">
    <location>
        <begin position="18"/>
        <end position="36"/>
    </location>
</feature>
<dbReference type="EMBL" id="DS113365">
    <property type="protein sequence ID" value="EAY09065.1"/>
    <property type="molecule type" value="Genomic_DNA"/>
</dbReference>
<keyword evidence="3" id="KW-1185">Reference proteome</keyword>
<feature type="compositionally biased region" description="Polar residues" evidence="1">
    <location>
        <begin position="71"/>
        <end position="83"/>
    </location>
</feature>